<feature type="transmembrane region" description="Helical" evidence="6">
    <location>
        <begin position="770"/>
        <end position="791"/>
    </location>
</feature>
<evidence type="ECO:0000256" key="1">
    <source>
        <dbReference type="ARBA" id="ARBA00004651"/>
    </source>
</evidence>
<feature type="transmembrane region" description="Helical" evidence="6">
    <location>
        <begin position="731"/>
        <end position="750"/>
    </location>
</feature>
<dbReference type="Pfam" id="PF12704">
    <property type="entry name" value="MacB_PCD"/>
    <property type="match status" value="1"/>
</dbReference>
<evidence type="ECO:0000313" key="10">
    <source>
        <dbReference type="Proteomes" id="UP001246372"/>
    </source>
</evidence>
<evidence type="ECO:0000259" key="7">
    <source>
        <dbReference type="Pfam" id="PF02687"/>
    </source>
</evidence>
<protein>
    <submittedName>
        <fullName evidence="9">ABC transporter permease</fullName>
    </submittedName>
</protein>
<dbReference type="PANTHER" id="PTHR30572">
    <property type="entry name" value="MEMBRANE COMPONENT OF TRANSPORTER-RELATED"/>
    <property type="match status" value="1"/>
</dbReference>
<evidence type="ECO:0000256" key="3">
    <source>
        <dbReference type="ARBA" id="ARBA00022692"/>
    </source>
</evidence>
<feature type="transmembrane region" description="Helical" evidence="6">
    <location>
        <begin position="331"/>
        <end position="357"/>
    </location>
</feature>
<feature type="transmembrane region" description="Helical" evidence="6">
    <location>
        <begin position="423"/>
        <end position="448"/>
    </location>
</feature>
<reference evidence="9" key="1">
    <citation type="submission" date="2023-09" db="EMBL/GenBank/DDBJ databases">
        <title>Paucibacter sp. APW11 Genome sequencing and assembly.</title>
        <authorList>
            <person name="Kim I."/>
        </authorList>
    </citation>
    <scope>NUCLEOTIDE SEQUENCE</scope>
    <source>
        <strain evidence="9">APW11</strain>
    </source>
</reference>
<feature type="transmembrane region" description="Helical" evidence="6">
    <location>
        <begin position="282"/>
        <end position="304"/>
    </location>
</feature>
<keyword evidence="10" id="KW-1185">Reference proteome</keyword>
<evidence type="ECO:0000313" key="9">
    <source>
        <dbReference type="EMBL" id="MDT9000794.1"/>
    </source>
</evidence>
<dbReference type="PROSITE" id="PS51257">
    <property type="entry name" value="PROKAR_LIPOPROTEIN"/>
    <property type="match status" value="1"/>
</dbReference>
<sequence length="801" mass="87261">MKFLDLRVAWRQLVAEPLNAVVLIGGLGLALAACYLLAVLLGERYRPDPALHQPERIVLIDFHGNMPGREEDWFLGSPFVFAPALTQARAPLELISRVADDTFTLKQGDRITRANAIAADANLVKLFNLRSLQGDLQASLSRPDSIAITEGLARKLFGSTAVLGKTLSLGKFTLTVGALLPEPGSLSQFRAEAYLGFDSPAAGIDQESREAWFMIAGQVYARLLPGASTAQVGAVAQALLDASPVMKELPPDWTANGRKAAYMRALPVTEMRFEGREGKLRVQVLVALAGAALLLLLLALLNFINLSSVRTLQRQREIAVRKSLGLSPTRLLMQFVVETQLSIMLAALVGLLLAWLFVPWMSAALRVPLPDTLLQPLPLLGLMGASLLLGLLVCLYPAWLAWRQNAAAALQGRQASEGRGGRWLRRGLSTLQFGIALLACGLALLLSLQNEHVLQRKIGYEPAGALALRTPVGASATQAEDLRQALRQLPEVTEMAWTDSVLGSDRMDRNVEFRHRDHKADLRYTAVDKDFFSFFKVTPLAGAIDATIRDAVVLDEAGSRALGFASPASALGVSLDSKLVGINQQPQQFTVVAVVPTLTLEGTREPARPHMLQLQTSEQALAARRGFWVLNLRLKPGTDAERLLAPVWRRIYPDEPFSFERVEEAMLQPYANDRRIAQLVSATGLLALALAGFGVYALSAHLVQRHARELVLRKLHGASSLQALARLAREFGWLLLAGALLGLPLCFWLGEWYLGQFVDRAPVGLWPEALALGGLLLVSLLASLRHGLVAMGMRPIQALRD</sequence>
<feature type="transmembrane region" description="Helical" evidence="6">
    <location>
        <begin position="377"/>
        <end position="402"/>
    </location>
</feature>
<dbReference type="EMBL" id="JAVXZY010000006">
    <property type="protein sequence ID" value="MDT9000794.1"/>
    <property type="molecule type" value="Genomic_DNA"/>
</dbReference>
<comment type="subcellular location">
    <subcellularLocation>
        <location evidence="1">Cell membrane</location>
        <topology evidence="1">Multi-pass membrane protein</topology>
    </subcellularLocation>
</comment>
<feature type="transmembrane region" description="Helical" evidence="6">
    <location>
        <begin position="676"/>
        <end position="698"/>
    </location>
</feature>
<evidence type="ECO:0000256" key="4">
    <source>
        <dbReference type="ARBA" id="ARBA00022989"/>
    </source>
</evidence>
<gene>
    <name evidence="9" type="ORF">RQP53_16070</name>
</gene>
<feature type="domain" description="ABC3 transporter permease C-terminal" evidence="7">
    <location>
        <begin position="684"/>
        <end position="784"/>
    </location>
</feature>
<feature type="domain" description="MacB-like periplasmic core" evidence="8">
    <location>
        <begin position="89"/>
        <end position="237"/>
    </location>
</feature>
<name>A0ABU3PE07_9BURK</name>
<evidence type="ECO:0000256" key="2">
    <source>
        <dbReference type="ARBA" id="ARBA00022475"/>
    </source>
</evidence>
<dbReference type="RefSeq" id="WP_315651676.1">
    <property type="nucleotide sequence ID" value="NZ_JAVXZY010000006.1"/>
</dbReference>
<evidence type="ECO:0000256" key="6">
    <source>
        <dbReference type="SAM" id="Phobius"/>
    </source>
</evidence>
<feature type="domain" description="ABC3 transporter permease C-terminal" evidence="7">
    <location>
        <begin position="291"/>
        <end position="405"/>
    </location>
</feature>
<comment type="caution">
    <text evidence="9">The sequence shown here is derived from an EMBL/GenBank/DDBJ whole genome shotgun (WGS) entry which is preliminary data.</text>
</comment>
<keyword evidence="2" id="KW-1003">Cell membrane</keyword>
<evidence type="ECO:0000256" key="5">
    <source>
        <dbReference type="ARBA" id="ARBA00023136"/>
    </source>
</evidence>
<evidence type="ECO:0000259" key="8">
    <source>
        <dbReference type="Pfam" id="PF12704"/>
    </source>
</evidence>
<dbReference type="Proteomes" id="UP001246372">
    <property type="component" value="Unassembled WGS sequence"/>
</dbReference>
<dbReference type="Pfam" id="PF02687">
    <property type="entry name" value="FtsX"/>
    <property type="match status" value="2"/>
</dbReference>
<feature type="transmembrane region" description="Helical" evidence="6">
    <location>
        <begin position="20"/>
        <end position="41"/>
    </location>
</feature>
<proteinExistence type="predicted"/>
<dbReference type="InterPro" id="IPR025857">
    <property type="entry name" value="MacB_PCD"/>
</dbReference>
<dbReference type="InterPro" id="IPR003838">
    <property type="entry name" value="ABC3_permease_C"/>
</dbReference>
<accession>A0ABU3PE07</accession>
<organism evidence="9 10">
    <name type="scientific">Roseateles aquae</name>
    <dbReference type="NCBI Taxonomy" id="3077235"/>
    <lineage>
        <taxon>Bacteria</taxon>
        <taxon>Pseudomonadati</taxon>
        <taxon>Pseudomonadota</taxon>
        <taxon>Betaproteobacteria</taxon>
        <taxon>Burkholderiales</taxon>
        <taxon>Sphaerotilaceae</taxon>
        <taxon>Roseateles</taxon>
    </lineage>
</organism>
<dbReference type="InterPro" id="IPR050250">
    <property type="entry name" value="Macrolide_Exporter_MacB"/>
</dbReference>
<keyword evidence="3 6" id="KW-0812">Transmembrane</keyword>
<dbReference type="PANTHER" id="PTHR30572:SF18">
    <property type="entry name" value="ABC-TYPE MACROLIDE FAMILY EXPORT SYSTEM PERMEASE COMPONENT 2"/>
    <property type="match status" value="1"/>
</dbReference>
<keyword evidence="4 6" id="KW-1133">Transmembrane helix</keyword>
<keyword evidence="5 6" id="KW-0472">Membrane</keyword>